<keyword evidence="3" id="KW-1185">Reference proteome</keyword>
<feature type="transmembrane region" description="Helical" evidence="1">
    <location>
        <begin position="35"/>
        <end position="52"/>
    </location>
</feature>
<comment type="caution">
    <text evidence="2">The sequence shown here is derived from an EMBL/GenBank/DDBJ whole genome shotgun (WGS) entry which is preliminary data.</text>
</comment>
<dbReference type="EMBL" id="JAAGBB010000029">
    <property type="protein sequence ID" value="MBR0667035.1"/>
    <property type="molecule type" value="Genomic_DNA"/>
</dbReference>
<organism evidence="2 3">
    <name type="scientific">Plastoroseomonas hellenica</name>
    <dbReference type="NCBI Taxonomy" id="2687306"/>
    <lineage>
        <taxon>Bacteria</taxon>
        <taxon>Pseudomonadati</taxon>
        <taxon>Pseudomonadota</taxon>
        <taxon>Alphaproteobacteria</taxon>
        <taxon>Acetobacterales</taxon>
        <taxon>Acetobacteraceae</taxon>
        <taxon>Plastoroseomonas</taxon>
    </lineage>
</organism>
<keyword evidence="1" id="KW-1133">Transmembrane helix</keyword>
<gene>
    <name evidence="2" type="ORF">GXW71_21925</name>
</gene>
<evidence type="ECO:0000313" key="3">
    <source>
        <dbReference type="Proteomes" id="UP001196870"/>
    </source>
</evidence>
<feature type="transmembrane region" description="Helical" evidence="1">
    <location>
        <begin position="91"/>
        <end position="110"/>
    </location>
</feature>
<dbReference type="InterPro" id="IPR046595">
    <property type="entry name" value="DUF6653"/>
</dbReference>
<name>A0ABS5F4G3_9PROT</name>
<sequence length="159" mass="17827">MSDETWRRHANPWSVYTRFAAIPAMIVAIWSRVWIGWWALLPVLLVIVWLLLNPHVFPPVQQPKGWAARGIYGEKLWLDGGPDLPAGHRAVLRWLAIPAVAGFALLAFGLAWLQPWPTVFGATLIILAQLWRIDRLGRLHDEVGRARSAAAAPQRVPPA</sequence>
<proteinExistence type="predicted"/>
<dbReference type="Pfam" id="PF20358">
    <property type="entry name" value="DUF6653"/>
    <property type="match status" value="1"/>
</dbReference>
<keyword evidence="1" id="KW-0812">Transmembrane</keyword>
<reference evidence="3" key="1">
    <citation type="journal article" date="2021" name="Syst. Appl. Microbiol.">
        <title>Roseomonas hellenica sp. nov., isolated from roots of wild-growing Alkanna tinctoria.</title>
        <authorList>
            <person name="Rat A."/>
            <person name="Naranjo H.D."/>
            <person name="Lebbe L."/>
            <person name="Cnockaert M."/>
            <person name="Krigas N."/>
            <person name="Grigoriadou K."/>
            <person name="Maloupa E."/>
            <person name="Willems A."/>
        </authorList>
    </citation>
    <scope>NUCLEOTIDE SEQUENCE [LARGE SCALE GENOMIC DNA]</scope>
    <source>
        <strain evidence="3">LMG 31523</strain>
    </source>
</reference>
<protein>
    <recommendedName>
        <fullName evidence="4">Transmembrane protein</fullName>
    </recommendedName>
</protein>
<dbReference type="Proteomes" id="UP001196870">
    <property type="component" value="Unassembled WGS sequence"/>
</dbReference>
<evidence type="ECO:0000256" key="1">
    <source>
        <dbReference type="SAM" id="Phobius"/>
    </source>
</evidence>
<accession>A0ABS5F4G3</accession>
<keyword evidence="1" id="KW-0472">Membrane</keyword>
<evidence type="ECO:0008006" key="4">
    <source>
        <dbReference type="Google" id="ProtNLM"/>
    </source>
</evidence>
<evidence type="ECO:0000313" key="2">
    <source>
        <dbReference type="EMBL" id="MBR0667035.1"/>
    </source>
</evidence>